<evidence type="ECO:0000313" key="2">
    <source>
        <dbReference type="EMBL" id="KIM21481.1"/>
    </source>
</evidence>
<feature type="region of interest" description="Disordered" evidence="1">
    <location>
        <begin position="175"/>
        <end position="210"/>
    </location>
</feature>
<evidence type="ECO:0000256" key="1">
    <source>
        <dbReference type="SAM" id="MobiDB-lite"/>
    </source>
</evidence>
<protein>
    <submittedName>
        <fullName evidence="2">Uncharacterized protein</fullName>
    </submittedName>
</protein>
<dbReference type="AlphaFoldDB" id="A0A0C3AQD7"/>
<gene>
    <name evidence="2" type="ORF">M408DRAFT_103882</name>
</gene>
<name>A0A0C3AQD7_SERVB</name>
<proteinExistence type="predicted"/>
<sequence>MAIDKREKKSKSRRVAVSSTLFANDFCHDASTKARKQRSLKKCRRHATRRDPLNDSKLRNIVNQSPPCHKDARVRTGLSCSSPYSSLENILNLSWKLPGDPIPFVHQKLHPLLDRSSHFEYALSYSKGPHIPENWKVFQTVDWTSSIKPLASSNSSTSPLSDLNGDKIVLPKSISNSSRASSSQGPSPIKAGPQSCPKSTDEAGSPINCKSTSQADPIAIILRKGNILDARTRNQWNFMATMQPAQSQWRRQTSRRALRRDRLRHAGYLDLNQSARNEDLWPQVAGPSFLSFNNTSMILLLQFAYEQSWSCIIGRRLVDLVQTEAFPAHYRHVTQWPPRISAIGPLPTVDYICRATPKAMGWHEDMCPVLFVAHPFPFSINDSWRHTRPVTSKLANVFQPMISLFILYYLDTRATLDEPLPHWMILFGATYSESEVEIWAHYPWLLGESGEDGREEEWCALSQKTASYQFCKWHGLPTERGVLFGALNRIQGHCSYVLNQLKAWDGYERACKLLSL</sequence>
<dbReference type="Proteomes" id="UP000054097">
    <property type="component" value="Unassembled WGS sequence"/>
</dbReference>
<reference evidence="3" key="2">
    <citation type="submission" date="2015-01" db="EMBL/GenBank/DDBJ databases">
        <title>Evolutionary Origins and Diversification of the Mycorrhizal Mutualists.</title>
        <authorList>
            <consortium name="DOE Joint Genome Institute"/>
            <consortium name="Mycorrhizal Genomics Consortium"/>
            <person name="Kohler A."/>
            <person name="Kuo A."/>
            <person name="Nagy L.G."/>
            <person name="Floudas D."/>
            <person name="Copeland A."/>
            <person name="Barry K.W."/>
            <person name="Cichocki N."/>
            <person name="Veneault-Fourrey C."/>
            <person name="LaButti K."/>
            <person name="Lindquist E.A."/>
            <person name="Lipzen A."/>
            <person name="Lundell T."/>
            <person name="Morin E."/>
            <person name="Murat C."/>
            <person name="Riley R."/>
            <person name="Ohm R."/>
            <person name="Sun H."/>
            <person name="Tunlid A."/>
            <person name="Henrissat B."/>
            <person name="Grigoriev I.V."/>
            <person name="Hibbett D.S."/>
            <person name="Martin F."/>
        </authorList>
    </citation>
    <scope>NUCLEOTIDE SEQUENCE [LARGE SCALE GENOMIC DNA]</scope>
    <source>
        <strain evidence="3">MAFF 305830</strain>
    </source>
</reference>
<reference evidence="2 3" key="1">
    <citation type="submission" date="2014-04" db="EMBL/GenBank/DDBJ databases">
        <authorList>
            <consortium name="DOE Joint Genome Institute"/>
            <person name="Kuo A."/>
            <person name="Zuccaro A."/>
            <person name="Kohler A."/>
            <person name="Nagy L.G."/>
            <person name="Floudas D."/>
            <person name="Copeland A."/>
            <person name="Barry K.W."/>
            <person name="Cichocki N."/>
            <person name="Veneault-Fourrey C."/>
            <person name="LaButti K."/>
            <person name="Lindquist E.A."/>
            <person name="Lipzen A."/>
            <person name="Lundell T."/>
            <person name="Morin E."/>
            <person name="Murat C."/>
            <person name="Sun H."/>
            <person name="Tunlid A."/>
            <person name="Henrissat B."/>
            <person name="Grigoriev I.V."/>
            <person name="Hibbett D.S."/>
            <person name="Martin F."/>
            <person name="Nordberg H.P."/>
            <person name="Cantor M.N."/>
            <person name="Hua S.X."/>
        </authorList>
    </citation>
    <scope>NUCLEOTIDE SEQUENCE [LARGE SCALE GENOMIC DNA]</scope>
    <source>
        <strain evidence="2 3">MAFF 305830</strain>
    </source>
</reference>
<dbReference type="HOGENOM" id="CLU_534372_0_0_1"/>
<dbReference type="EMBL" id="KN824382">
    <property type="protein sequence ID" value="KIM21481.1"/>
    <property type="molecule type" value="Genomic_DNA"/>
</dbReference>
<organism evidence="2 3">
    <name type="scientific">Serendipita vermifera MAFF 305830</name>
    <dbReference type="NCBI Taxonomy" id="933852"/>
    <lineage>
        <taxon>Eukaryota</taxon>
        <taxon>Fungi</taxon>
        <taxon>Dikarya</taxon>
        <taxon>Basidiomycota</taxon>
        <taxon>Agaricomycotina</taxon>
        <taxon>Agaricomycetes</taxon>
        <taxon>Sebacinales</taxon>
        <taxon>Serendipitaceae</taxon>
        <taxon>Serendipita</taxon>
    </lineage>
</organism>
<dbReference type="OrthoDB" id="10684559at2759"/>
<feature type="compositionally biased region" description="Low complexity" evidence="1">
    <location>
        <begin position="175"/>
        <end position="187"/>
    </location>
</feature>
<keyword evidence="3" id="KW-1185">Reference proteome</keyword>
<evidence type="ECO:0000313" key="3">
    <source>
        <dbReference type="Proteomes" id="UP000054097"/>
    </source>
</evidence>
<accession>A0A0C3AQD7</accession>